<protein>
    <submittedName>
        <fullName evidence="2">Uncharacterized protein</fullName>
    </submittedName>
</protein>
<feature type="region of interest" description="Disordered" evidence="1">
    <location>
        <begin position="140"/>
        <end position="202"/>
    </location>
</feature>
<dbReference type="AlphaFoldDB" id="A0A0H5PWV7"/>
<accession>A0A0H5PWV7</accession>
<proteinExistence type="predicted"/>
<dbReference type="EMBL" id="LN852891">
    <property type="protein sequence ID" value="CRY94226.1"/>
    <property type="molecule type" value="Genomic_DNA"/>
</dbReference>
<keyword evidence="2" id="KW-0614">Plasmid</keyword>
<reference evidence="2" key="2">
    <citation type="submission" date="2015-07" db="EMBL/GenBank/DDBJ databases">
        <title>Plasmids, circular viruses and viroids from rat gut.</title>
        <authorList>
            <person name="Jorgensen T.J."/>
            <person name="Hansen M.A."/>
            <person name="Xu Z."/>
            <person name="Tabak M.A."/>
            <person name="Sorensen S.J."/>
            <person name="Hansen L.H."/>
        </authorList>
    </citation>
    <scope>NUCLEOTIDE SEQUENCE</scope>
    <source>
        <plasmid evidence="2">pRGRH0213</plasmid>
    </source>
</reference>
<evidence type="ECO:0000313" key="2">
    <source>
        <dbReference type="EMBL" id="CRY94226.1"/>
    </source>
</evidence>
<geneLocation type="plasmid" evidence="2">
    <name>pRGRH0213</name>
</geneLocation>
<name>A0A0H5PWV7_9ZZZZ</name>
<organism evidence="2">
    <name type="scientific">uncultured prokaryote</name>
    <dbReference type="NCBI Taxonomy" id="198431"/>
    <lineage>
        <taxon>unclassified sequences</taxon>
        <taxon>environmental samples</taxon>
    </lineage>
</organism>
<sequence>MRWRVSARAAWCSTRPFLRTGVLHHARPAACLGLPGWEPVGAASGAAGSAGTAAMAVVRRHCCRLVEGRCAMDQRYQSKARAKLPEEDVFVTVSLRMSRAMRDDMEAQAKWKGVSRSEYMRELLDAGMAQTALEMAREAHAERLRAPQRAYVPPRGSADRGTDDPGPQNGPRGFRGPISSPVPSAERRQAGTPALRTRRPGC</sequence>
<reference evidence="2" key="1">
    <citation type="submission" date="2015-06" db="EMBL/GenBank/DDBJ databases">
        <authorList>
            <person name="Joergensen T."/>
        </authorList>
    </citation>
    <scope>NUCLEOTIDE SEQUENCE</scope>
    <source>
        <plasmid evidence="2">pRGRH0213</plasmid>
    </source>
</reference>
<evidence type="ECO:0000256" key="1">
    <source>
        <dbReference type="SAM" id="MobiDB-lite"/>
    </source>
</evidence>